<dbReference type="Proteomes" id="UP001146468">
    <property type="component" value="Unassembled WGS sequence"/>
</dbReference>
<dbReference type="EMBL" id="JAKMUS010000013">
    <property type="protein sequence ID" value="MCZ9294540.1"/>
    <property type="molecule type" value="Genomic_DNA"/>
</dbReference>
<sequence length="199" mass="21460">MSLSRRAAVVCSTLFAAMPLSACTQLQEPDEAVMTMRESPTPNTVTTTVKTTQSKAPSSAPAEGFGTDRVEINNNKRGSYKVTGVRIGAHDTFDRLVFDIGGTGTPGIFAQYDDHPSQQGSGFDVHVNGGAALLVLLRGVNAPYEAPQGSDGHAPSITDVVYQGWDEGDSRWYIGVDKKRPFKIEVIENPTRVVVDFQK</sequence>
<keyword evidence="5" id="KW-1185">Reference proteome</keyword>
<comment type="caution">
    <text evidence="4">The sequence shown here is derived from an EMBL/GenBank/DDBJ whole genome shotgun (WGS) entry which is preliminary data.</text>
</comment>
<gene>
    <name evidence="4" type="ORF">L8U60_08585</name>
</gene>
<keyword evidence="2" id="KW-0732">Signal</keyword>
<feature type="compositionally biased region" description="Low complexity" evidence="1">
    <location>
        <begin position="40"/>
        <end position="52"/>
    </location>
</feature>
<reference evidence="4" key="1">
    <citation type="submission" date="2022-02" db="EMBL/GenBank/DDBJ databases">
        <title>Corynebacterium sp. from urogenital microbiome.</title>
        <authorList>
            <person name="Cappelli E.A."/>
            <person name="Ribeiro T.G."/>
            <person name="Peixe L."/>
        </authorList>
    </citation>
    <scope>NUCLEOTIDE SEQUENCE</scope>
    <source>
        <strain evidence="4">C8Ua_172</strain>
    </source>
</reference>
<dbReference type="InterPro" id="IPR056303">
    <property type="entry name" value="AMIN-like"/>
</dbReference>
<feature type="region of interest" description="Disordered" evidence="1">
    <location>
        <begin position="37"/>
        <end position="70"/>
    </location>
</feature>
<proteinExistence type="predicted"/>
<evidence type="ECO:0000313" key="5">
    <source>
        <dbReference type="Proteomes" id="UP001146468"/>
    </source>
</evidence>
<name>A0A9X3LUQ7_9CORY</name>
<evidence type="ECO:0000256" key="2">
    <source>
        <dbReference type="SAM" id="SignalP"/>
    </source>
</evidence>
<evidence type="ECO:0000256" key="1">
    <source>
        <dbReference type="SAM" id="MobiDB-lite"/>
    </source>
</evidence>
<feature type="domain" description="AMIN-like" evidence="3">
    <location>
        <begin position="81"/>
        <end position="198"/>
    </location>
</feature>
<feature type="chain" id="PRO_5040795357" description="AMIN-like domain-containing protein" evidence="2">
    <location>
        <begin position="23"/>
        <end position="199"/>
    </location>
</feature>
<dbReference type="RefSeq" id="WP_269965958.1">
    <property type="nucleotide sequence ID" value="NZ_JAKMUS010000013.1"/>
</dbReference>
<accession>A0A9X3LUQ7</accession>
<evidence type="ECO:0000313" key="4">
    <source>
        <dbReference type="EMBL" id="MCZ9294540.1"/>
    </source>
</evidence>
<dbReference type="AlphaFoldDB" id="A0A9X3LUQ7"/>
<organism evidence="4 5">
    <name type="scientific">Corynebacterium meitnerae</name>
    <dbReference type="NCBI Taxonomy" id="2913498"/>
    <lineage>
        <taxon>Bacteria</taxon>
        <taxon>Bacillati</taxon>
        <taxon>Actinomycetota</taxon>
        <taxon>Actinomycetes</taxon>
        <taxon>Mycobacteriales</taxon>
        <taxon>Corynebacteriaceae</taxon>
        <taxon>Corynebacterium</taxon>
    </lineage>
</organism>
<evidence type="ECO:0000259" key="3">
    <source>
        <dbReference type="Pfam" id="PF24837"/>
    </source>
</evidence>
<dbReference type="Pfam" id="PF24837">
    <property type="entry name" value="AMIN-like"/>
    <property type="match status" value="1"/>
</dbReference>
<protein>
    <recommendedName>
        <fullName evidence="3">AMIN-like domain-containing protein</fullName>
    </recommendedName>
</protein>
<feature type="signal peptide" evidence="2">
    <location>
        <begin position="1"/>
        <end position="22"/>
    </location>
</feature>